<dbReference type="PANTHER" id="PTHR35324:SF4">
    <property type="entry name" value="EXPRESSED PROTEIN"/>
    <property type="match status" value="1"/>
</dbReference>
<dbReference type="Proteomes" id="UP000827721">
    <property type="component" value="Unassembled WGS sequence"/>
</dbReference>
<accession>A0ABQ8HSI3</accession>
<evidence type="ECO:0000256" key="1">
    <source>
        <dbReference type="SAM" id="MobiDB-lite"/>
    </source>
</evidence>
<feature type="region of interest" description="Disordered" evidence="1">
    <location>
        <begin position="1"/>
        <end position="37"/>
    </location>
</feature>
<name>A0ABQ8HSI3_9ROSI</name>
<dbReference type="PANTHER" id="PTHR35324">
    <property type="entry name" value="BNAA08G03750D PROTEIN"/>
    <property type="match status" value="1"/>
</dbReference>
<sequence>MASLVPKNQSTPTETNTEDQEDPESSNSVSSHLYLRPIHTSETLDKDAVLRRIRHRKRLNKVRNALRGFLGWSARPAETNKVSSFYEKKWVDDAFAAP</sequence>
<keyword evidence="3" id="KW-1185">Reference proteome</keyword>
<gene>
    <name evidence="2" type="ORF">JRO89_XS07G0054100</name>
</gene>
<evidence type="ECO:0000313" key="2">
    <source>
        <dbReference type="EMBL" id="KAH7567335.1"/>
    </source>
</evidence>
<evidence type="ECO:0000313" key="3">
    <source>
        <dbReference type="Proteomes" id="UP000827721"/>
    </source>
</evidence>
<comment type="caution">
    <text evidence="2">The sequence shown here is derived from an EMBL/GenBank/DDBJ whole genome shotgun (WGS) entry which is preliminary data.</text>
</comment>
<proteinExistence type="predicted"/>
<dbReference type="EMBL" id="JAFEMO010000007">
    <property type="protein sequence ID" value="KAH7567335.1"/>
    <property type="molecule type" value="Genomic_DNA"/>
</dbReference>
<feature type="compositionally biased region" description="Polar residues" evidence="1">
    <location>
        <begin position="1"/>
        <end position="15"/>
    </location>
</feature>
<reference evidence="2 3" key="1">
    <citation type="submission" date="2021-02" db="EMBL/GenBank/DDBJ databases">
        <title>Plant Genome Project.</title>
        <authorList>
            <person name="Zhang R.-G."/>
        </authorList>
    </citation>
    <scope>NUCLEOTIDE SEQUENCE [LARGE SCALE GENOMIC DNA]</scope>
    <source>
        <tissue evidence="2">Leaves</tissue>
    </source>
</reference>
<organism evidence="2 3">
    <name type="scientific">Xanthoceras sorbifolium</name>
    <dbReference type="NCBI Taxonomy" id="99658"/>
    <lineage>
        <taxon>Eukaryota</taxon>
        <taxon>Viridiplantae</taxon>
        <taxon>Streptophyta</taxon>
        <taxon>Embryophyta</taxon>
        <taxon>Tracheophyta</taxon>
        <taxon>Spermatophyta</taxon>
        <taxon>Magnoliopsida</taxon>
        <taxon>eudicotyledons</taxon>
        <taxon>Gunneridae</taxon>
        <taxon>Pentapetalae</taxon>
        <taxon>rosids</taxon>
        <taxon>malvids</taxon>
        <taxon>Sapindales</taxon>
        <taxon>Sapindaceae</taxon>
        <taxon>Xanthoceroideae</taxon>
        <taxon>Xanthoceras</taxon>
    </lineage>
</organism>
<protein>
    <submittedName>
        <fullName evidence="2">Uncharacterized protein</fullName>
    </submittedName>
</protein>